<keyword evidence="6" id="KW-0010">Activator</keyword>
<reference evidence="10 11" key="1">
    <citation type="journal article" date="2012" name="J. Bacteriol.">
        <title>Genome Sequence of Strain IMCC14465, Isolated from the East Sea, Belonging to the PS1 Clade of Alphaproteobacteria.</title>
        <authorList>
            <person name="Yang S.J."/>
            <person name="Kang I."/>
            <person name="Cho J.C."/>
        </authorList>
    </citation>
    <scope>NUCLEOTIDE SEQUENCE [LARGE SCALE GENOMIC DNA]</scope>
    <source>
        <strain evidence="10 11">IMCC14465</strain>
    </source>
</reference>
<keyword evidence="2" id="KW-0067">ATP-binding</keyword>
<keyword evidence="5" id="KW-0238">DNA-binding</keyword>
<dbReference type="PRINTS" id="PR01590">
    <property type="entry name" value="HTHFIS"/>
</dbReference>
<dbReference type="Pfam" id="PF06505">
    <property type="entry name" value="XylR_N"/>
    <property type="match status" value="1"/>
</dbReference>
<dbReference type="InterPro" id="IPR009057">
    <property type="entry name" value="Homeodomain-like_sf"/>
</dbReference>
<dbReference type="Gene3D" id="1.10.8.60">
    <property type="match status" value="1"/>
</dbReference>
<dbReference type="InterPro" id="IPR002078">
    <property type="entry name" value="Sigma_54_int"/>
</dbReference>
<evidence type="ECO:0000256" key="8">
    <source>
        <dbReference type="SAM" id="MobiDB-lite"/>
    </source>
</evidence>
<evidence type="ECO:0000259" key="9">
    <source>
        <dbReference type="PROSITE" id="PS50045"/>
    </source>
</evidence>
<keyword evidence="1" id="KW-0547">Nucleotide-binding</keyword>
<dbReference type="GO" id="GO:0043565">
    <property type="term" value="F:sequence-specific DNA binding"/>
    <property type="evidence" value="ECO:0007669"/>
    <property type="project" value="InterPro"/>
</dbReference>
<evidence type="ECO:0000256" key="4">
    <source>
        <dbReference type="ARBA" id="ARBA00023015"/>
    </source>
</evidence>
<organism evidence="10 11">
    <name type="scientific">alpha proteobacterium IMCC14465</name>
    <dbReference type="NCBI Taxonomy" id="1220535"/>
    <lineage>
        <taxon>Bacteria</taxon>
        <taxon>Pseudomonadati</taxon>
        <taxon>Pseudomonadota</taxon>
        <taxon>Alphaproteobacteria</taxon>
        <taxon>PS1 clade</taxon>
    </lineage>
</organism>
<dbReference type="Pfam" id="PF25601">
    <property type="entry name" value="AAA_lid_14"/>
    <property type="match status" value="1"/>
</dbReference>
<evidence type="ECO:0000256" key="7">
    <source>
        <dbReference type="ARBA" id="ARBA00023163"/>
    </source>
</evidence>
<dbReference type="Gene3D" id="3.40.50.300">
    <property type="entry name" value="P-loop containing nucleotide triphosphate hydrolases"/>
    <property type="match status" value="1"/>
</dbReference>
<proteinExistence type="predicted"/>
<evidence type="ECO:0000256" key="3">
    <source>
        <dbReference type="ARBA" id="ARBA00023012"/>
    </source>
</evidence>
<dbReference type="InterPro" id="IPR003593">
    <property type="entry name" value="AAA+_ATPase"/>
</dbReference>
<dbReference type="InterPro" id="IPR027417">
    <property type="entry name" value="P-loop_NTPase"/>
</dbReference>
<accession>J9A246</accession>
<feature type="domain" description="Sigma-54 factor interaction" evidence="9">
    <location>
        <begin position="297"/>
        <end position="526"/>
    </location>
</feature>
<feature type="region of interest" description="Disordered" evidence="8">
    <location>
        <begin position="28"/>
        <end position="49"/>
    </location>
</feature>
<protein>
    <submittedName>
        <fullName evidence="10">Fis family transcriptional regulator</fullName>
    </submittedName>
</protein>
<keyword evidence="4" id="KW-0805">Transcription regulation</keyword>
<dbReference type="PANTHER" id="PTHR32071:SF117">
    <property type="entry name" value="PTS-DEPENDENT DIHYDROXYACETONE KINASE OPERON REGULATORY PROTEIN-RELATED"/>
    <property type="match status" value="1"/>
</dbReference>
<dbReference type="InterPro" id="IPR024096">
    <property type="entry name" value="NO_sig/Golgi_transp_ligand-bd"/>
</dbReference>
<evidence type="ECO:0000256" key="6">
    <source>
        <dbReference type="ARBA" id="ARBA00023159"/>
    </source>
</evidence>
<dbReference type="InterPro" id="IPR002197">
    <property type="entry name" value="HTH_Fis"/>
</dbReference>
<dbReference type="SMART" id="SM00989">
    <property type="entry name" value="V4R"/>
    <property type="match status" value="1"/>
</dbReference>
<dbReference type="PANTHER" id="PTHR32071">
    <property type="entry name" value="TRANSCRIPTIONAL REGULATORY PROTEIN"/>
    <property type="match status" value="1"/>
</dbReference>
<name>J9A246_9PROT</name>
<dbReference type="PROSITE" id="PS00676">
    <property type="entry name" value="SIGMA54_INTERACT_2"/>
    <property type="match status" value="1"/>
</dbReference>
<dbReference type="eggNOG" id="COG2204">
    <property type="taxonomic scope" value="Bacteria"/>
</dbReference>
<dbReference type="PATRIC" id="fig|1220535.3.peg.1820"/>
<dbReference type="SUPFAM" id="SSF46689">
    <property type="entry name" value="Homeodomain-like"/>
    <property type="match status" value="1"/>
</dbReference>
<evidence type="ECO:0000313" key="11">
    <source>
        <dbReference type="Proteomes" id="UP000004836"/>
    </source>
</evidence>
<dbReference type="InterPro" id="IPR058031">
    <property type="entry name" value="AAA_lid_NorR"/>
</dbReference>
<dbReference type="GO" id="GO:0006355">
    <property type="term" value="P:regulation of DNA-templated transcription"/>
    <property type="evidence" value="ECO:0007669"/>
    <property type="project" value="InterPro"/>
</dbReference>
<dbReference type="Pfam" id="PF02954">
    <property type="entry name" value="HTH_8"/>
    <property type="match status" value="1"/>
</dbReference>
<dbReference type="Gene3D" id="1.10.10.60">
    <property type="entry name" value="Homeodomain-like"/>
    <property type="match status" value="1"/>
</dbReference>
<dbReference type="PROSITE" id="PS50045">
    <property type="entry name" value="SIGMA54_INTERACT_4"/>
    <property type="match status" value="1"/>
</dbReference>
<dbReference type="GO" id="GO:0000160">
    <property type="term" value="P:phosphorelay signal transduction system"/>
    <property type="evidence" value="ECO:0007669"/>
    <property type="project" value="UniProtKB-KW"/>
</dbReference>
<dbReference type="CDD" id="cd00009">
    <property type="entry name" value="AAA"/>
    <property type="match status" value="1"/>
</dbReference>
<dbReference type="InterPro" id="IPR004096">
    <property type="entry name" value="V4R"/>
</dbReference>
<comment type="caution">
    <text evidence="10">The sequence shown here is derived from an EMBL/GenBank/DDBJ whole genome shotgun (WGS) entry which is preliminary data.</text>
</comment>
<evidence type="ECO:0000256" key="2">
    <source>
        <dbReference type="ARBA" id="ARBA00022840"/>
    </source>
</evidence>
<keyword evidence="11" id="KW-1185">Reference proteome</keyword>
<dbReference type="SUPFAM" id="SSF52540">
    <property type="entry name" value="P-loop containing nucleoside triphosphate hydrolases"/>
    <property type="match status" value="1"/>
</dbReference>
<keyword evidence="7" id="KW-0804">Transcription</keyword>
<dbReference type="EMBL" id="ALYF01000012">
    <property type="protein sequence ID" value="EJW20405.1"/>
    <property type="molecule type" value="Genomic_DNA"/>
</dbReference>
<evidence type="ECO:0000256" key="1">
    <source>
        <dbReference type="ARBA" id="ARBA00022741"/>
    </source>
</evidence>
<dbReference type="Pfam" id="PF00158">
    <property type="entry name" value="Sigma54_activat"/>
    <property type="match status" value="1"/>
</dbReference>
<dbReference type="InterPro" id="IPR010523">
    <property type="entry name" value="XylR_N"/>
</dbReference>
<keyword evidence="3" id="KW-0902">Two-component regulatory system</keyword>
<evidence type="ECO:0000256" key="5">
    <source>
        <dbReference type="ARBA" id="ARBA00023125"/>
    </source>
</evidence>
<sequence length="644" mass="72153">MSINYKIKLTVFDKGVKMSPSDEIIDFENTPSSGTSISGQDLLSSSNDKISDMPDISDLSKRIKFAPDKGHIWFDQRRMFLLHSRAFGALRHNMIENAGASMARAILMRTGYTAGSLDAEMASRVRKNDELYDVFSVGPQMHALLGVTLAECVDFDVDVSKGKFTSEYIWHDSIEDDAHLRFFDIGPDPVCWFQIGYASGFSSVFIGRQIIYKEVECRTQGYKHCRIVGKTYEEWDDASDEMAILQPHLQNFNKTDTDKKALLFEETKKRAPNILPDPKAVMPLSGKNSVNSSDENFIGVSPGFQVAFNKLNKVAKTDATVLFLGNSGVGKEIFAKKLHKISLRSDQPFIAVNCAAIPEDLIESELFGVEKGAYTGAVTSRKGRFERADGGTLFLDEIGTLSLSAQGKLLRALQEKEFERVGDEHTRKVNTRVVAATNQNLLDEVKAGNFREDLYFRLNVFPINIPPLASRRPDIPLLINHFFKHFSETHNRTPSGFSERAINALFTYDWPGNIREMENMIERGVILAEPDMPIDIQHLFTSGEKIDTYMMTVRNNGHLDKFISEDEIKDAQLADSVTSETPQTMDDVLSKLVSSDMGLEELESEILKKAVNKSKGNLSKAARMLGITRPQLAYRLKKSESYGA</sequence>
<gene>
    <name evidence="10" type="ORF">IMCC14465_18300</name>
</gene>
<dbReference type="Pfam" id="PF02830">
    <property type="entry name" value="V4R"/>
    <property type="match status" value="1"/>
</dbReference>
<evidence type="ECO:0000313" key="10">
    <source>
        <dbReference type="EMBL" id="EJW20405.1"/>
    </source>
</evidence>
<dbReference type="GO" id="GO:0005524">
    <property type="term" value="F:ATP binding"/>
    <property type="evidence" value="ECO:0007669"/>
    <property type="project" value="UniProtKB-KW"/>
</dbReference>
<dbReference type="SUPFAM" id="SSF111126">
    <property type="entry name" value="Ligand-binding domain in the NO signalling and Golgi transport"/>
    <property type="match status" value="1"/>
</dbReference>
<dbReference type="FunFam" id="3.40.50.300:FF:000006">
    <property type="entry name" value="DNA-binding transcriptional regulator NtrC"/>
    <property type="match status" value="1"/>
</dbReference>
<dbReference type="SMART" id="SM00382">
    <property type="entry name" value="AAA"/>
    <property type="match status" value="1"/>
</dbReference>
<dbReference type="STRING" id="1220535.IMCC14465_18300"/>
<feature type="compositionally biased region" description="Polar residues" evidence="8">
    <location>
        <begin position="29"/>
        <end position="48"/>
    </location>
</feature>
<dbReference type="AlphaFoldDB" id="J9A246"/>
<dbReference type="Proteomes" id="UP000004836">
    <property type="component" value="Unassembled WGS sequence"/>
</dbReference>
<dbReference type="Gene3D" id="3.30.1380.20">
    <property type="entry name" value="Trafficking protein particle complex subunit 3"/>
    <property type="match status" value="1"/>
</dbReference>
<dbReference type="InterPro" id="IPR025943">
    <property type="entry name" value="Sigma_54_int_dom_ATP-bd_2"/>
</dbReference>